<proteinExistence type="predicted"/>
<keyword evidence="1" id="KW-0732">Signal</keyword>
<name>A0AAE4FTW2_9CYAN</name>
<dbReference type="EMBL" id="JAVMIP010000025">
    <property type="protein sequence ID" value="MDS3862248.1"/>
    <property type="molecule type" value="Genomic_DNA"/>
</dbReference>
<sequence>MKQKAVFCLALGLVSFPLVAHAEPYPTQAVNQFVSACEDSFQSQIPGLAAKGGNYCRCVIQELQTKLTFDQFKQLGGTLSPNDSASLNNPVLVDTAQTCMSKTLQ</sequence>
<evidence type="ECO:0000256" key="1">
    <source>
        <dbReference type="SAM" id="SignalP"/>
    </source>
</evidence>
<feature type="signal peptide" evidence="1">
    <location>
        <begin position="1"/>
        <end position="22"/>
    </location>
</feature>
<dbReference type="RefSeq" id="WP_322879458.1">
    <property type="nucleotide sequence ID" value="NZ_JAVMIP010000025.1"/>
</dbReference>
<keyword evidence="3" id="KW-1185">Reference proteome</keyword>
<evidence type="ECO:0000313" key="3">
    <source>
        <dbReference type="Proteomes" id="UP001268256"/>
    </source>
</evidence>
<feature type="chain" id="PRO_5041966789" evidence="1">
    <location>
        <begin position="23"/>
        <end position="105"/>
    </location>
</feature>
<reference evidence="3" key="1">
    <citation type="submission" date="2023-07" db="EMBL/GenBank/DDBJ databases">
        <authorList>
            <person name="Luz R."/>
            <person name="Cordeiro R."/>
            <person name="Fonseca A."/>
            <person name="Goncalves V."/>
        </authorList>
    </citation>
    <scope>NUCLEOTIDE SEQUENCE [LARGE SCALE GENOMIC DNA]</scope>
    <source>
        <strain evidence="3">BACA0444</strain>
    </source>
</reference>
<gene>
    <name evidence="2" type="ORF">RIF25_15720</name>
</gene>
<evidence type="ECO:0000313" key="2">
    <source>
        <dbReference type="EMBL" id="MDS3862248.1"/>
    </source>
</evidence>
<organism evidence="2 3">
    <name type="scientific">Pseudocalidococcus azoricus BACA0444</name>
    <dbReference type="NCBI Taxonomy" id="2918990"/>
    <lineage>
        <taxon>Bacteria</taxon>
        <taxon>Bacillati</taxon>
        <taxon>Cyanobacteriota</taxon>
        <taxon>Cyanophyceae</taxon>
        <taxon>Acaryochloridales</taxon>
        <taxon>Thermosynechococcaceae</taxon>
        <taxon>Pseudocalidococcus</taxon>
        <taxon>Pseudocalidococcus azoricus</taxon>
    </lineage>
</organism>
<comment type="caution">
    <text evidence="2">The sequence shown here is derived from an EMBL/GenBank/DDBJ whole genome shotgun (WGS) entry which is preliminary data.</text>
</comment>
<dbReference type="AlphaFoldDB" id="A0AAE4FTW2"/>
<accession>A0AAE4FTW2</accession>
<dbReference type="Proteomes" id="UP001268256">
    <property type="component" value="Unassembled WGS sequence"/>
</dbReference>
<protein>
    <submittedName>
        <fullName evidence="2">Uncharacterized protein</fullName>
    </submittedName>
</protein>